<protein>
    <recommendedName>
        <fullName evidence="2">HTH cro/C1-type domain-containing protein</fullName>
    </recommendedName>
</protein>
<dbReference type="OrthoDB" id="9805856at2"/>
<dbReference type="GO" id="GO:0003677">
    <property type="term" value="F:DNA binding"/>
    <property type="evidence" value="ECO:0007669"/>
    <property type="project" value="UniProtKB-KW"/>
</dbReference>
<name>A0A430AF65_9ENTE</name>
<dbReference type="InterPro" id="IPR001387">
    <property type="entry name" value="Cro/C1-type_HTH"/>
</dbReference>
<dbReference type="CDD" id="cd00093">
    <property type="entry name" value="HTH_XRE"/>
    <property type="match status" value="1"/>
</dbReference>
<keyword evidence="1" id="KW-0238">DNA-binding</keyword>
<dbReference type="PROSITE" id="PS50943">
    <property type="entry name" value="HTH_CROC1"/>
    <property type="match status" value="1"/>
</dbReference>
<dbReference type="SUPFAM" id="SSF47413">
    <property type="entry name" value="lambda repressor-like DNA-binding domains"/>
    <property type="match status" value="1"/>
</dbReference>
<feature type="domain" description="HTH cro/C1-type" evidence="2">
    <location>
        <begin position="5"/>
        <end position="59"/>
    </location>
</feature>
<dbReference type="AlphaFoldDB" id="A0A430AF65"/>
<evidence type="ECO:0000259" key="2">
    <source>
        <dbReference type="PROSITE" id="PS50943"/>
    </source>
</evidence>
<evidence type="ECO:0000313" key="4">
    <source>
        <dbReference type="Proteomes" id="UP000288669"/>
    </source>
</evidence>
<keyword evidence="4" id="KW-1185">Reference proteome</keyword>
<sequence length="99" mass="11513">MFQRIRNLREDNDLTQEQLARLLNVSQATYSRYKQGELDIPIQSLIKLAQYYSTSIDYLVNLTNTKTPYDNLSVSILYLQSNFYILTISFSSSSMNISK</sequence>
<proteinExistence type="predicted"/>
<dbReference type="PANTHER" id="PTHR46558">
    <property type="entry name" value="TRACRIPTIONAL REGULATORY PROTEIN-RELATED-RELATED"/>
    <property type="match status" value="1"/>
</dbReference>
<evidence type="ECO:0000313" key="3">
    <source>
        <dbReference type="EMBL" id="RSU06218.1"/>
    </source>
</evidence>
<gene>
    <name evidence="3" type="ORF">CBF30_10920</name>
</gene>
<dbReference type="Gene3D" id="1.10.260.40">
    <property type="entry name" value="lambda repressor-like DNA-binding domains"/>
    <property type="match status" value="1"/>
</dbReference>
<accession>A0A430AF65</accession>
<dbReference type="PANTHER" id="PTHR46558:SF11">
    <property type="entry name" value="HTH-TYPE TRANSCRIPTIONAL REGULATOR XRE"/>
    <property type="match status" value="1"/>
</dbReference>
<dbReference type="EMBL" id="NGJZ01000004">
    <property type="protein sequence ID" value="RSU06218.1"/>
    <property type="molecule type" value="Genomic_DNA"/>
</dbReference>
<dbReference type="Proteomes" id="UP000288669">
    <property type="component" value="Unassembled WGS sequence"/>
</dbReference>
<dbReference type="InterPro" id="IPR010982">
    <property type="entry name" value="Lambda_DNA-bd_dom_sf"/>
</dbReference>
<reference evidence="3 4" key="1">
    <citation type="submission" date="2017-05" db="EMBL/GenBank/DDBJ databases">
        <title>Vagococcus spp. assemblies.</title>
        <authorList>
            <person name="Gulvik C.A."/>
        </authorList>
    </citation>
    <scope>NUCLEOTIDE SEQUENCE [LARGE SCALE GENOMIC DNA]</scope>
    <source>
        <strain evidence="3 4">DSM 24756</strain>
    </source>
</reference>
<evidence type="ECO:0000256" key="1">
    <source>
        <dbReference type="ARBA" id="ARBA00023125"/>
    </source>
</evidence>
<dbReference type="Pfam" id="PF01381">
    <property type="entry name" value="HTH_3"/>
    <property type="match status" value="1"/>
</dbReference>
<organism evidence="3 4">
    <name type="scientific">Vagococcus entomophilus</name>
    <dbReference type="NCBI Taxonomy" id="1160095"/>
    <lineage>
        <taxon>Bacteria</taxon>
        <taxon>Bacillati</taxon>
        <taxon>Bacillota</taxon>
        <taxon>Bacilli</taxon>
        <taxon>Lactobacillales</taxon>
        <taxon>Enterococcaceae</taxon>
        <taxon>Vagococcus</taxon>
    </lineage>
</organism>
<comment type="caution">
    <text evidence="3">The sequence shown here is derived from an EMBL/GenBank/DDBJ whole genome shotgun (WGS) entry which is preliminary data.</text>
</comment>
<dbReference type="SMART" id="SM00530">
    <property type="entry name" value="HTH_XRE"/>
    <property type="match status" value="1"/>
</dbReference>